<dbReference type="EMBL" id="SRLO01000003">
    <property type="protein sequence ID" value="TNN89009.1"/>
    <property type="molecule type" value="Genomic_DNA"/>
</dbReference>
<organism evidence="1 2">
    <name type="scientific">Liparis tanakae</name>
    <name type="common">Tanaka's snailfish</name>
    <dbReference type="NCBI Taxonomy" id="230148"/>
    <lineage>
        <taxon>Eukaryota</taxon>
        <taxon>Metazoa</taxon>
        <taxon>Chordata</taxon>
        <taxon>Craniata</taxon>
        <taxon>Vertebrata</taxon>
        <taxon>Euteleostomi</taxon>
        <taxon>Actinopterygii</taxon>
        <taxon>Neopterygii</taxon>
        <taxon>Teleostei</taxon>
        <taxon>Neoteleostei</taxon>
        <taxon>Acanthomorphata</taxon>
        <taxon>Eupercaria</taxon>
        <taxon>Perciformes</taxon>
        <taxon>Cottioidei</taxon>
        <taxon>Cottales</taxon>
        <taxon>Liparidae</taxon>
        <taxon>Liparis</taxon>
    </lineage>
</organism>
<name>A0A4Z2JFH1_9TELE</name>
<accession>A0A4Z2JFH1</accession>
<gene>
    <name evidence="1" type="ORF">EYF80_000887</name>
</gene>
<keyword evidence="2" id="KW-1185">Reference proteome</keyword>
<dbReference type="Proteomes" id="UP000314294">
    <property type="component" value="Unassembled WGS sequence"/>
</dbReference>
<dbReference type="OrthoDB" id="10066656at2759"/>
<reference evidence="1 2" key="1">
    <citation type="submission" date="2019-03" db="EMBL/GenBank/DDBJ databases">
        <title>First draft genome of Liparis tanakae, snailfish: a comprehensive survey of snailfish specific genes.</title>
        <authorList>
            <person name="Kim W."/>
            <person name="Song I."/>
            <person name="Jeong J.-H."/>
            <person name="Kim D."/>
            <person name="Kim S."/>
            <person name="Ryu S."/>
            <person name="Song J.Y."/>
            <person name="Lee S.K."/>
        </authorList>
    </citation>
    <scope>NUCLEOTIDE SEQUENCE [LARGE SCALE GENOMIC DNA]</scope>
    <source>
        <tissue evidence="1">Muscle</tissue>
    </source>
</reference>
<dbReference type="AlphaFoldDB" id="A0A4Z2JFH1"/>
<proteinExistence type="predicted"/>
<protein>
    <submittedName>
        <fullName evidence="1">Uncharacterized protein</fullName>
    </submittedName>
</protein>
<evidence type="ECO:0000313" key="2">
    <source>
        <dbReference type="Proteomes" id="UP000314294"/>
    </source>
</evidence>
<evidence type="ECO:0000313" key="1">
    <source>
        <dbReference type="EMBL" id="TNN89009.1"/>
    </source>
</evidence>
<comment type="caution">
    <text evidence="1">The sequence shown here is derived from an EMBL/GenBank/DDBJ whole genome shotgun (WGS) entry which is preliminary data.</text>
</comment>
<sequence>MLGPARYFRLRNRKYLNLLSGSDYATSYSASPRSQVTFYLLRYATRRDGVTCCCGEHRAGSQRDALPLIEEASRDQLGALEPEEPYMAREPDVKYLKGALQGKKPLPCKKFNVTKEDTEGLKNIKAEHRLALCREDERGRVSQGCFATLCKIKPRQVLEPEEGGES</sequence>